<keyword evidence="1" id="KW-0614">Plasmid</keyword>
<evidence type="ECO:0000313" key="2">
    <source>
        <dbReference type="Proteomes" id="UP000092018"/>
    </source>
</evidence>
<evidence type="ECO:0000313" key="1">
    <source>
        <dbReference type="EMBL" id="ANO35328.1"/>
    </source>
</evidence>
<dbReference type="RefSeq" id="WP_065211090.1">
    <property type="nucleotide sequence ID" value="NZ_CP016179.1"/>
</dbReference>
<geneLocation type="plasmid" evidence="1 2">
    <name>unnamed1</name>
</geneLocation>
<dbReference type="Proteomes" id="UP000092018">
    <property type="component" value="Plasmid unnamed1"/>
</dbReference>
<dbReference type="EMBL" id="CP016179">
    <property type="protein sequence ID" value="ANO35328.1"/>
    <property type="molecule type" value="Genomic_DNA"/>
</dbReference>
<reference evidence="1 2" key="1">
    <citation type="submission" date="2016-06" db="EMBL/GenBank/DDBJ databases">
        <title>Adaptive Radiation by Waves of Gene Transfer Leads to Fine-Scale Resource Partitioning in Marine Microbes.</title>
        <authorList>
            <person name="Hehemann J.-H."/>
            <person name="Arevalo P."/>
            <person name="Datta M.S."/>
            <person name="Yu X."/>
            <person name="Corzett C."/>
            <person name="Henschel A."/>
            <person name="Preheim S.P."/>
            <person name="Timberlake S."/>
            <person name="Alm E.J."/>
            <person name="Polz M.F."/>
        </authorList>
    </citation>
    <scope>NUCLEOTIDE SEQUENCE [LARGE SCALE GENOMIC DNA]</scope>
    <source>
        <strain evidence="1 2">FF50</strain>
        <plasmid evidence="1 2">unnamed1</plasmid>
    </source>
</reference>
<name>A0AAN1CU49_9VIBR</name>
<proteinExistence type="predicted"/>
<organism evidence="1 2">
    <name type="scientific">Vibrio breoganii</name>
    <dbReference type="NCBI Taxonomy" id="553239"/>
    <lineage>
        <taxon>Bacteria</taxon>
        <taxon>Pseudomonadati</taxon>
        <taxon>Pseudomonadota</taxon>
        <taxon>Gammaproteobacteria</taxon>
        <taxon>Vibrionales</taxon>
        <taxon>Vibrionaceae</taxon>
        <taxon>Vibrio</taxon>
    </lineage>
</organism>
<dbReference type="KEGG" id="vbr:A6E01_19130"/>
<gene>
    <name evidence="1" type="ORF">A6E01_19130</name>
</gene>
<dbReference type="AlphaFoldDB" id="A0AAN1CU49"/>
<protein>
    <submittedName>
        <fullName evidence="1">Uncharacterized protein</fullName>
    </submittedName>
</protein>
<accession>A0AAN1CU49</accession>
<sequence>MNEYQARLSRTQLVGELIDQLDVADVETLRKVAQNVFGYQFEVEVKDDLPSFVTKRKPDKYCASGVGRVGPLGKYIQLKEPRNQKALRIARKLVKSDLSRASFDTKLRLALIAEGCALSQQEFLVLAAETYAEG</sequence>